<dbReference type="SUPFAM" id="SSF54631">
    <property type="entry name" value="CBS-domain pair"/>
    <property type="match status" value="1"/>
</dbReference>
<evidence type="ECO:0000256" key="2">
    <source>
        <dbReference type="PROSITE-ProRule" id="PRU00703"/>
    </source>
</evidence>
<dbReference type="Proteomes" id="UP001596496">
    <property type="component" value="Unassembled WGS sequence"/>
</dbReference>
<comment type="caution">
    <text evidence="4">The sequence shown here is derived from an EMBL/GenBank/DDBJ whole genome shotgun (WGS) entry which is preliminary data.</text>
</comment>
<dbReference type="InterPro" id="IPR000644">
    <property type="entry name" value="CBS_dom"/>
</dbReference>
<reference evidence="5" key="1">
    <citation type="journal article" date="2019" name="Int. J. Syst. Evol. Microbiol.">
        <title>The Global Catalogue of Microorganisms (GCM) 10K type strain sequencing project: providing services to taxonomists for standard genome sequencing and annotation.</title>
        <authorList>
            <consortium name="The Broad Institute Genomics Platform"/>
            <consortium name="The Broad Institute Genome Sequencing Center for Infectious Disease"/>
            <person name="Wu L."/>
            <person name="Ma J."/>
        </authorList>
    </citation>
    <scope>NUCLEOTIDE SEQUENCE [LARGE SCALE GENOMIC DNA]</scope>
    <source>
        <strain evidence="5">CECT 7649</strain>
    </source>
</reference>
<feature type="domain" description="CBS" evidence="3">
    <location>
        <begin position="93"/>
        <end position="150"/>
    </location>
</feature>
<name>A0ABW2PJY4_9ACTN</name>
<proteinExistence type="predicted"/>
<dbReference type="InterPro" id="IPR046342">
    <property type="entry name" value="CBS_dom_sf"/>
</dbReference>
<feature type="domain" description="CBS" evidence="3">
    <location>
        <begin position="9"/>
        <end position="66"/>
    </location>
</feature>
<accession>A0ABW2PJY4</accession>
<evidence type="ECO:0000313" key="5">
    <source>
        <dbReference type="Proteomes" id="UP001596496"/>
    </source>
</evidence>
<dbReference type="RefSeq" id="WP_380831769.1">
    <property type="nucleotide sequence ID" value="NZ_JBHTCG010000045.1"/>
</dbReference>
<dbReference type="SMART" id="SM00116">
    <property type="entry name" value="CBS"/>
    <property type="match status" value="2"/>
</dbReference>
<evidence type="ECO:0000256" key="1">
    <source>
        <dbReference type="ARBA" id="ARBA00023122"/>
    </source>
</evidence>
<dbReference type="Gene3D" id="3.30.1340.30">
    <property type="match status" value="1"/>
</dbReference>
<dbReference type="EMBL" id="JBHTCG010000045">
    <property type="protein sequence ID" value="MFC7387863.1"/>
    <property type="molecule type" value="Genomic_DNA"/>
</dbReference>
<dbReference type="PANTHER" id="PTHR43080:SF29">
    <property type="entry name" value="OS02G0818000 PROTEIN"/>
    <property type="match status" value="1"/>
</dbReference>
<sequence>MVVNVGDVMGRVAIAVRPDTCFADLVETMRRFKVGAVAVVDSGRRPVGVVSADDLLLREIGAERVEAVIEGRGPGRGNTKVAGDKGGTAAQVMSSPAITVTEVTPVREAARLMHEHRIRQLPVVDRVTGKIVGTVHQADLLKIFVRPPAEVLDDVEEAVRGAGVEPRTLSILVEHGLVALTGTVPRRSQIPLVVESVHAVDGVIEVDDRLGFATDDLITVPPLYL</sequence>
<dbReference type="PROSITE" id="PS51371">
    <property type="entry name" value="CBS"/>
    <property type="match status" value="2"/>
</dbReference>
<keyword evidence="1 2" id="KW-0129">CBS domain</keyword>
<dbReference type="Pfam" id="PF00571">
    <property type="entry name" value="CBS"/>
    <property type="match status" value="2"/>
</dbReference>
<evidence type="ECO:0000259" key="3">
    <source>
        <dbReference type="PROSITE" id="PS51371"/>
    </source>
</evidence>
<dbReference type="InterPro" id="IPR051257">
    <property type="entry name" value="Diverse_CBS-Domain"/>
</dbReference>
<protein>
    <submittedName>
        <fullName evidence="4">CBS domain-containing protein</fullName>
    </submittedName>
</protein>
<dbReference type="PANTHER" id="PTHR43080">
    <property type="entry name" value="CBS DOMAIN-CONTAINING PROTEIN CBSX3, MITOCHONDRIAL"/>
    <property type="match status" value="1"/>
</dbReference>
<dbReference type="Gene3D" id="3.10.580.10">
    <property type="entry name" value="CBS-domain"/>
    <property type="match status" value="1"/>
</dbReference>
<keyword evidence="5" id="KW-1185">Reference proteome</keyword>
<dbReference type="Pfam" id="PF04972">
    <property type="entry name" value="BON"/>
    <property type="match status" value="1"/>
</dbReference>
<dbReference type="InterPro" id="IPR007055">
    <property type="entry name" value="BON_dom"/>
</dbReference>
<gene>
    <name evidence="4" type="ORF">ACFQSB_37035</name>
</gene>
<organism evidence="4 5">
    <name type="scientific">Sphaerisporangium rhizosphaerae</name>
    <dbReference type="NCBI Taxonomy" id="2269375"/>
    <lineage>
        <taxon>Bacteria</taxon>
        <taxon>Bacillati</taxon>
        <taxon>Actinomycetota</taxon>
        <taxon>Actinomycetes</taxon>
        <taxon>Streptosporangiales</taxon>
        <taxon>Streptosporangiaceae</taxon>
        <taxon>Sphaerisporangium</taxon>
    </lineage>
</organism>
<evidence type="ECO:0000313" key="4">
    <source>
        <dbReference type="EMBL" id="MFC7387863.1"/>
    </source>
</evidence>